<dbReference type="Proteomes" id="UP000064893">
    <property type="component" value="Chromosome"/>
</dbReference>
<evidence type="ECO:0000313" key="1">
    <source>
        <dbReference type="EMBL" id="ALO16971.1"/>
    </source>
</evidence>
<evidence type="ECO:0008006" key="3">
    <source>
        <dbReference type="Google" id="ProtNLM"/>
    </source>
</evidence>
<protein>
    <recommendedName>
        <fullName evidence="3">Lipocalin-like domain-containing protein</fullName>
    </recommendedName>
</protein>
<dbReference type="KEGG" id="blq:L21SP5_03358"/>
<evidence type="ECO:0000313" key="2">
    <source>
        <dbReference type="Proteomes" id="UP000064893"/>
    </source>
</evidence>
<name>A0A0S2I450_9BACT</name>
<gene>
    <name evidence="1" type="ORF">L21SP5_03358</name>
</gene>
<dbReference type="EMBL" id="CP013118">
    <property type="protein sequence ID" value="ALO16971.1"/>
    <property type="molecule type" value="Genomic_DNA"/>
</dbReference>
<sequence length="140" mass="16541">MKHLFIIVFFITFLGLNIGAQTLTDSDIVGTWTVKKVNLLIELSEEQKQKMKVLEDAFLNSKFEFEADKNFSFLFEFKDMEIQNGHWKYDELSNSFIIQEWKNKETDKGKLMAIKGKREGEKILFFLDESNLVLEMEKEQ</sequence>
<reference evidence="1 2" key="1">
    <citation type="submission" date="2015-11" db="EMBL/GenBank/DDBJ databases">
        <title>Description and complete genome sequence of a novel strain predominating in hypersaline microbial mats and representing a new family of the Bacteriodetes phylum.</title>
        <authorList>
            <person name="Spring S."/>
            <person name="Bunk B."/>
            <person name="Sproer C."/>
            <person name="Klenk H.-P."/>
        </authorList>
    </citation>
    <scope>NUCLEOTIDE SEQUENCE [LARGE SCALE GENOMIC DNA]</scope>
    <source>
        <strain evidence="1 2">L21-Spi-D4</strain>
    </source>
</reference>
<organism evidence="1 2">
    <name type="scientific">Salinivirga cyanobacteriivorans</name>
    <dbReference type="NCBI Taxonomy" id="1307839"/>
    <lineage>
        <taxon>Bacteria</taxon>
        <taxon>Pseudomonadati</taxon>
        <taxon>Bacteroidota</taxon>
        <taxon>Bacteroidia</taxon>
        <taxon>Bacteroidales</taxon>
        <taxon>Salinivirgaceae</taxon>
        <taxon>Salinivirga</taxon>
    </lineage>
</organism>
<accession>A0A0S2I450</accession>
<dbReference type="STRING" id="1307839.L21SP5_03358"/>
<dbReference type="OrthoDB" id="1162253at2"/>
<dbReference type="AlphaFoldDB" id="A0A0S2I450"/>
<dbReference type="RefSeq" id="WP_057954307.1">
    <property type="nucleotide sequence ID" value="NZ_CP013118.1"/>
</dbReference>
<proteinExistence type="predicted"/>
<keyword evidence="2" id="KW-1185">Reference proteome</keyword>